<reference evidence="3 4" key="1">
    <citation type="submission" date="2016-10" db="EMBL/GenBank/DDBJ databases">
        <authorList>
            <person name="de Groot N.N."/>
        </authorList>
    </citation>
    <scope>NUCLEOTIDE SEQUENCE [LARGE SCALE GENOMIC DNA]</scope>
    <source>
        <strain evidence="3 4">DSM 5885</strain>
    </source>
</reference>
<dbReference type="Proteomes" id="UP000198607">
    <property type="component" value="Unassembled WGS sequence"/>
</dbReference>
<dbReference type="PANTHER" id="PTHR35342">
    <property type="entry name" value="TRICARBOXYLIC TRANSPORT PROTEIN"/>
    <property type="match status" value="1"/>
</dbReference>
<evidence type="ECO:0000259" key="2">
    <source>
        <dbReference type="Pfam" id="PF01970"/>
    </source>
</evidence>
<protein>
    <submittedName>
        <fullName evidence="3">Putative tricarboxylic transport membrane protein</fullName>
    </submittedName>
</protein>
<name>A0A1G7V8M1_9RHOO</name>
<evidence type="ECO:0000313" key="4">
    <source>
        <dbReference type="Proteomes" id="UP000198607"/>
    </source>
</evidence>
<keyword evidence="1" id="KW-0472">Membrane</keyword>
<dbReference type="Pfam" id="PF01970">
    <property type="entry name" value="TctA"/>
    <property type="match status" value="1"/>
</dbReference>
<dbReference type="EMBL" id="FNCY01000001">
    <property type="protein sequence ID" value="SDG55871.1"/>
    <property type="molecule type" value="Genomic_DNA"/>
</dbReference>
<feature type="transmembrane region" description="Helical" evidence="1">
    <location>
        <begin position="382"/>
        <end position="403"/>
    </location>
</feature>
<dbReference type="InterPro" id="IPR002823">
    <property type="entry name" value="DUF112_TM"/>
</dbReference>
<keyword evidence="1" id="KW-1133">Transmembrane helix</keyword>
<keyword evidence="1" id="KW-0812">Transmembrane</keyword>
<feature type="transmembrane region" description="Helical" evidence="1">
    <location>
        <begin position="108"/>
        <end position="131"/>
    </location>
</feature>
<dbReference type="RefSeq" id="WP_091931818.1">
    <property type="nucleotide sequence ID" value="NZ_FNCY01000001.1"/>
</dbReference>
<dbReference type="STRING" id="83767.SAMN05660652_00120"/>
<feature type="transmembrane region" description="Helical" evidence="1">
    <location>
        <begin position="203"/>
        <end position="223"/>
    </location>
</feature>
<feature type="transmembrane region" description="Helical" evidence="1">
    <location>
        <begin position="352"/>
        <end position="370"/>
    </location>
</feature>
<evidence type="ECO:0000313" key="3">
    <source>
        <dbReference type="EMBL" id="SDG55871.1"/>
    </source>
</evidence>
<dbReference type="PANTHER" id="PTHR35342:SF5">
    <property type="entry name" value="TRICARBOXYLIC TRANSPORT PROTEIN"/>
    <property type="match status" value="1"/>
</dbReference>
<dbReference type="OrthoDB" id="9781349at2"/>
<sequence>MESLMGLLSGFGVAMTWQNLLYCLIGVTVGQLVGVLPGIGPTTATALLIPLTYGMSPVSAIIMLSGIYYGGMYGGTITSVLINTPGEAASVITCLDGHEMAKQGRAGVALGVAALGSFVGGVASVLGLALIGPPLADFALRFGPSEMFSLMLFGMTMVVGLMGSSIVRGLVAMFIGLMLSVIGMDSITGTLRFTFGQPFLMNGLDLVTIAMGLFGLSEIFLGMENLNAVGKPEKLSSLWPEKKEMKTTTNAILRGTGLGFFIGLIPGTNSAIPALLSYSMEKKLSKTPEKFGKGAIEGVAGPETANNSYCGGAMIPLLTLGIPSSPTIAILLGAFVMHGLTPGPILFTQNPTFVWGVIASMFIGNAMLLLMNLPLAGWWARIALVPAKLLYPIVLIISIIGAYTVSNDLWDVGVMLVFGVLGYIMKKIDIPMAPIVLTYVLGTMMEKALLQSVKINGGSLIGLVESPISLVMLILAAIVFSGSVYAEIKNKKAMIAGEID</sequence>
<accession>A0A1G7V8M1</accession>
<keyword evidence="4" id="KW-1185">Reference proteome</keyword>
<feature type="transmembrane region" description="Helical" evidence="1">
    <location>
        <begin position="151"/>
        <end position="182"/>
    </location>
</feature>
<feature type="transmembrane region" description="Helical" evidence="1">
    <location>
        <begin position="251"/>
        <end position="276"/>
    </location>
</feature>
<evidence type="ECO:0000256" key="1">
    <source>
        <dbReference type="SAM" id="Phobius"/>
    </source>
</evidence>
<organism evidence="3 4">
    <name type="scientific">Propionivibrio dicarboxylicus</name>
    <dbReference type="NCBI Taxonomy" id="83767"/>
    <lineage>
        <taxon>Bacteria</taxon>
        <taxon>Pseudomonadati</taxon>
        <taxon>Pseudomonadota</taxon>
        <taxon>Betaproteobacteria</taxon>
        <taxon>Rhodocyclales</taxon>
        <taxon>Rhodocyclaceae</taxon>
        <taxon>Propionivibrio</taxon>
    </lineage>
</organism>
<feature type="domain" description="DUF112" evidence="2">
    <location>
        <begin position="20"/>
        <end position="437"/>
    </location>
</feature>
<dbReference type="AlphaFoldDB" id="A0A1G7V8M1"/>
<gene>
    <name evidence="3" type="ORF">SAMN05660652_00120</name>
</gene>
<proteinExistence type="predicted"/>
<feature type="transmembrane region" description="Helical" evidence="1">
    <location>
        <begin position="317"/>
        <end position="340"/>
    </location>
</feature>